<dbReference type="AlphaFoldDB" id="A0A2P7SEC9"/>
<organism evidence="2 3">
    <name type="scientific">Pseudaminobacter soli</name>
    <name type="common">ex Li et al. 2025</name>
    <dbReference type="NCBI Taxonomy" id="1295366"/>
    <lineage>
        <taxon>Bacteria</taxon>
        <taxon>Pseudomonadati</taxon>
        <taxon>Pseudomonadota</taxon>
        <taxon>Alphaproteobacteria</taxon>
        <taxon>Hyphomicrobiales</taxon>
        <taxon>Phyllobacteriaceae</taxon>
        <taxon>Pseudaminobacter</taxon>
    </lineage>
</organism>
<dbReference type="InterPro" id="IPR021333">
    <property type="entry name" value="DUF2946"/>
</dbReference>
<dbReference type="RefSeq" id="WP_106724306.1">
    <property type="nucleotide sequence ID" value="NZ_PXYL01000005.1"/>
</dbReference>
<accession>A0A2P7SEC9</accession>
<dbReference type="OrthoDB" id="7365878at2"/>
<keyword evidence="3" id="KW-1185">Reference proteome</keyword>
<reference evidence="2 3" key="1">
    <citation type="submission" date="2018-03" db="EMBL/GenBank/DDBJ databases">
        <title>The draft genome of Mesorhizobium soli JCM 19897.</title>
        <authorList>
            <person name="Li L."/>
            <person name="Liu L."/>
            <person name="Liang L."/>
            <person name="Wang T."/>
            <person name="Zhang X."/>
        </authorList>
    </citation>
    <scope>NUCLEOTIDE SEQUENCE [LARGE SCALE GENOMIC DNA]</scope>
    <source>
        <strain evidence="2 3">JCM 19897</strain>
    </source>
</reference>
<evidence type="ECO:0000256" key="1">
    <source>
        <dbReference type="SAM" id="MobiDB-lite"/>
    </source>
</evidence>
<evidence type="ECO:0000313" key="2">
    <source>
        <dbReference type="EMBL" id="PSJ60838.1"/>
    </source>
</evidence>
<gene>
    <name evidence="2" type="ORF">C7I85_12430</name>
</gene>
<sequence length="129" mass="13377">MCNFRHKGWNILVALVAAYLLVLQSAVGALALGASSNSLQLDAFGNPICSSGMDSKGESPAGKDHKNMPDCCTVACSMFAPVAAIDRTAAFVAKPARSVSVSLPAHFEGSPASRLDHDPGRPRAPPLMA</sequence>
<proteinExistence type="predicted"/>
<name>A0A2P7SEC9_9HYPH</name>
<feature type="region of interest" description="Disordered" evidence="1">
    <location>
        <begin position="110"/>
        <end position="129"/>
    </location>
</feature>
<protein>
    <recommendedName>
        <fullName evidence="4">DUF2946 domain-containing protein</fullName>
    </recommendedName>
</protein>
<evidence type="ECO:0008006" key="4">
    <source>
        <dbReference type="Google" id="ProtNLM"/>
    </source>
</evidence>
<dbReference type="Pfam" id="PF11162">
    <property type="entry name" value="DUF2946"/>
    <property type="match status" value="1"/>
</dbReference>
<dbReference type="EMBL" id="PXYL01000005">
    <property type="protein sequence ID" value="PSJ60838.1"/>
    <property type="molecule type" value="Genomic_DNA"/>
</dbReference>
<dbReference type="Proteomes" id="UP000240653">
    <property type="component" value="Unassembled WGS sequence"/>
</dbReference>
<comment type="caution">
    <text evidence="2">The sequence shown here is derived from an EMBL/GenBank/DDBJ whole genome shotgun (WGS) entry which is preliminary data.</text>
</comment>
<evidence type="ECO:0000313" key="3">
    <source>
        <dbReference type="Proteomes" id="UP000240653"/>
    </source>
</evidence>